<dbReference type="InterPro" id="IPR024732">
    <property type="entry name" value="NAGLU_C"/>
</dbReference>
<dbReference type="InterPro" id="IPR007781">
    <property type="entry name" value="NAGLU"/>
</dbReference>
<name>A0A1Q5THH9_9EURO</name>
<dbReference type="AlphaFoldDB" id="A0A1Q5THH9"/>
<reference evidence="2 3" key="1">
    <citation type="submission" date="2016-10" db="EMBL/GenBank/DDBJ databases">
        <title>Genome sequence of the ascomycete fungus Penicillium subrubescens.</title>
        <authorList>
            <person name="De Vries R.P."/>
            <person name="Peng M."/>
            <person name="Dilokpimol A."/>
            <person name="Hilden K."/>
            <person name="Makela M.R."/>
            <person name="Grigoriev I."/>
            <person name="Riley R."/>
            <person name="Granchi Z."/>
        </authorList>
    </citation>
    <scope>NUCLEOTIDE SEQUENCE [LARGE SCALE GENOMIC DNA]</scope>
    <source>
        <strain evidence="2 3">CBS 132785</strain>
    </source>
</reference>
<sequence>MGRAANLYDNTNTSVTSVIKSAFEIRPSLENIRVGFQSTELTYDPTVVLHAWQKLYKAASSEPNLWTNPAYQHDMVDVTRQVMANAFIPLYQSLISSWNTSDADSLSKTGKIVIDFLGDLNNVLLTNSNFRLSLGIKSARS</sequence>
<dbReference type="Proteomes" id="UP000186955">
    <property type="component" value="Unassembled WGS sequence"/>
</dbReference>
<gene>
    <name evidence="2" type="ORF">PENSUB_8315</name>
</gene>
<comment type="caution">
    <text evidence="2">The sequence shown here is derived from an EMBL/GenBank/DDBJ whole genome shotgun (WGS) entry which is preliminary data.</text>
</comment>
<dbReference type="Pfam" id="PF12972">
    <property type="entry name" value="NAGLU_C"/>
    <property type="match status" value="1"/>
</dbReference>
<organism evidence="2 3">
    <name type="scientific">Penicillium subrubescens</name>
    <dbReference type="NCBI Taxonomy" id="1316194"/>
    <lineage>
        <taxon>Eukaryota</taxon>
        <taxon>Fungi</taxon>
        <taxon>Dikarya</taxon>
        <taxon>Ascomycota</taxon>
        <taxon>Pezizomycotina</taxon>
        <taxon>Eurotiomycetes</taxon>
        <taxon>Eurotiomycetidae</taxon>
        <taxon>Eurotiales</taxon>
        <taxon>Aspergillaceae</taxon>
        <taxon>Penicillium</taxon>
    </lineage>
</organism>
<evidence type="ECO:0000313" key="3">
    <source>
        <dbReference type="Proteomes" id="UP000186955"/>
    </source>
</evidence>
<dbReference type="PANTHER" id="PTHR12872:SF1">
    <property type="entry name" value="ALPHA-N-ACETYLGLUCOSAMINIDASE"/>
    <property type="match status" value="1"/>
</dbReference>
<accession>A0A1Q5THH9</accession>
<dbReference type="STRING" id="1316194.A0A1Q5THH9"/>
<keyword evidence="3" id="KW-1185">Reference proteome</keyword>
<evidence type="ECO:0000313" key="2">
    <source>
        <dbReference type="EMBL" id="OKO99662.1"/>
    </source>
</evidence>
<dbReference type="EMBL" id="MNBE01000655">
    <property type="protein sequence ID" value="OKO99662.1"/>
    <property type="molecule type" value="Genomic_DNA"/>
</dbReference>
<proteinExistence type="predicted"/>
<feature type="domain" description="Alpha-N-acetylglucosaminidase C-terminal" evidence="1">
    <location>
        <begin position="6"/>
        <end position="141"/>
    </location>
</feature>
<protein>
    <recommendedName>
        <fullName evidence="1">Alpha-N-acetylglucosaminidase C-terminal domain-containing protein</fullName>
    </recommendedName>
</protein>
<dbReference type="PANTHER" id="PTHR12872">
    <property type="entry name" value="ALPHA-N-ACETYLGLUCOSAMINIDASE"/>
    <property type="match status" value="1"/>
</dbReference>
<evidence type="ECO:0000259" key="1">
    <source>
        <dbReference type="Pfam" id="PF12972"/>
    </source>
</evidence>
<dbReference type="Gene3D" id="1.20.120.670">
    <property type="entry name" value="N-acetyl-b-d-glucoasminidase"/>
    <property type="match status" value="1"/>
</dbReference>